<dbReference type="InterPro" id="IPR036770">
    <property type="entry name" value="Ankyrin_rpt-contain_sf"/>
</dbReference>
<evidence type="ECO:0000256" key="3">
    <source>
        <dbReference type="PROSITE-ProRule" id="PRU00023"/>
    </source>
</evidence>
<dbReference type="PANTHER" id="PTHR24171">
    <property type="entry name" value="ANKYRIN REPEAT DOMAIN-CONTAINING PROTEIN 39-RELATED"/>
    <property type="match status" value="1"/>
</dbReference>
<organism evidence="6 7">
    <name type="scientific">Polarella glacialis</name>
    <name type="common">Dinoflagellate</name>
    <dbReference type="NCBI Taxonomy" id="89957"/>
    <lineage>
        <taxon>Eukaryota</taxon>
        <taxon>Sar</taxon>
        <taxon>Alveolata</taxon>
        <taxon>Dinophyceae</taxon>
        <taxon>Suessiales</taxon>
        <taxon>Suessiaceae</taxon>
        <taxon>Polarella</taxon>
    </lineage>
</organism>
<evidence type="ECO:0000313" key="6">
    <source>
        <dbReference type="EMBL" id="CAE8636995.1"/>
    </source>
</evidence>
<dbReference type="Proteomes" id="UP000654075">
    <property type="component" value="Unassembled WGS sequence"/>
</dbReference>
<dbReference type="PROSITE" id="PS50297">
    <property type="entry name" value="ANK_REP_REGION"/>
    <property type="match status" value="1"/>
</dbReference>
<comment type="caution">
    <text evidence="6">The sequence shown here is derived from an EMBL/GenBank/DDBJ whole genome shotgun (WGS) entry which is preliminary data.</text>
</comment>
<feature type="region of interest" description="Disordered" evidence="4">
    <location>
        <begin position="497"/>
        <end position="525"/>
    </location>
</feature>
<gene>
    <name evidence="6" type="ORF">PGLA1383_LOCUS52394</name>
</gene>
<evidence type="ECO:0000313" key="7">
    <source>
        <dbReference type="Proteomes" id="UP000654075"/>
    </source>
</evidence>
<dbReference type="EMBL" id="CAJNNV010031591">
    <property type="protein sequence ID" value="CAE8636995.1"/>
    <property type="molecule type" value="Genomic_DNA"/>
</dbReference>
<feature type="compositionally biased region" description="Low complexity" evidence="4">
    <location>
        <begin position="497"/>
        <end position="507"/>
    </location>
</feature>
<evidence type="ECO:0000256" key="4">
    <source>
        <dbReference type="SAM" id="MobiDB-lite"/>
    </source>
</evidence>
<feature type="region of interest" description="Disordered" evidence="4">
    <location>
        <begin position="646"/>
        <end position="665"/>
    </location>
</feature>
<keyword evidence="2 3" id="KW-0040">ANK repeat</keyword>
<dbReference type="OrthoDB" id="194358at2759"/>
<dbReference type="SUPFAM" id="SSF48403">
    <property type="entry name" value="Ankyrin repeat"/>
    <property type="match status" value="1"/>
</dbReference>
<accession>A0A813HHM1</accession>
<protein>
    <recommendedName>
        <fullName evidence="5">SEC7 domain-containing protein</fullName>
    </recommendedName>
</protein>
<name>A0A813HHM1_POLGL</name>
<dbReference type="GO" id="GO:0032012">
    <property type="term" value="P:regulation of ARF protein signal transduction"/>
    <property type="evidence" value="ECO:0007669"/>
    <property type="project" value="InterPro"/>
</dbReference>
<feature type="domain" description="SEC7" evidence="5">
    <location>
        <begin position="215"/>
        <end position="419"/>
    </location>
</feature>
<dbReference type="GO" id="GO:0004842">
    <property type="term" value="F:ubiquitin-protein transferase activity"/>
    <property type="evidence" value="ECO:0007669"/>
    <property type="project" value="TreeGrafter"/>
</dbReference>
<evidence type="ECO:0000256" key="2">
    <source>
        <dbReference type="ARBA" id="ARBA00023043"/>
    </source>
</evidence>
<dbReference type="SMART" id="SM00248">
    <property type="entry name" value="ANK"/>
    <property type="match status" value="2"/>
</dbReference>
<sequence length="725" mass="78793">MPLATASLNPGAENELFDDSNSCDPAGAIFKETLEDLNEVDRLLLQFSSSTNLAGVRWLFILGANADACDTNGTTCLHVACRGGSLQIVLEFINRDLPLDATDVAGWTALHVALFMGRRNVAILLMQHGAELSVRTNRGQLPAELCSDIWLREALTQCATHRLQHGPDAVWQPARGAPLLGDIQISSRLRFEPFFVPRTSVLKDVAHCSDVQRLGLEIFNQRPGQGLAFAVAAGCVRDFPVELSGFLSDNSAGPAQVGEFLGEDFALSQTLRLEYINSVRLTGTGVVSCLARVFKLFTIPADMQKLDRLVDGIAQIWWRQHEQLNGKDAESQSWRNFEDSCEVEGVELMKGLGSYDSLYQLMFSTMLLHWNLYSPLPQSQRVTPKQWLQLNAGGEEADAAVLTTVRHVQSLVYNMISHAFYPQLEIWKTQRGGTADHKLSTASTRFAEAPPLKPDAAGWVRLVGGWFHSLALVGAVPTGTVTYRHLRSILSETTATTSMSMVSPMPSRNYSRQESDDGFNENRGSTGAMRLPVSVAYRHQACPPSQTEVPPSGRALSTLGALKEEAPAKEAPERLHTPAMSAGSGTCSPDRAWLALHHTLLFLAPNSKPWAPYAFLDVSGLVLQTDPGALLLTLLPAPSGGLKAVPETGRAGKADAANGKPEGSRVMSASNTRLQVIFLLPDGRWQVLEVPRFQVQVADAHQLQLWSDSLAAHLDGGGPLETATV</sequence>
<dbReference type="InterPro" id="IPR035999">
    <property type="entry name" value="Sec7_dom_sf"/>
</dbReference>
<dbReference type="OMA" id="WWRQHEQ"/>
<dbReference type="InterPro" id="IPR023394">
    <property type="entry name" value="Sec7_C_sf"/>
</dbReference>
<evidence type="ECO:0000256" key="1">
    <source>
        <dbReference type="ARBA" id="ARBA00022737"/>
    </source>
</evidence>
<evidence type="ECO:0000259" key="5">
    <source>
        <dbReference type="PROSITE" id="PS50190"/>
    </source>
</evidence>
<dbReference type="Gene3D" id="1.25.40.20">
    <property type="entry name" value="Ankyrin repeat-containing domain"/>
    <property type="match status" value="1"/>
</dbReference>
<dbReference type="GO" id="GO:0005085">
    <property type="term" value="F:guanyl-nucleotide exchange factor activity"/>
    <property type="evidence" value="ECO:0007669"/>
    <property type="project" value="InterPro"/>
</dbReference>
<dbReference type="Pfam" id="PF12796">
    <property type="entry name" value="Ank_2"/>
    <property type="match status" value="1"/>
</dbReference>
<dbReference type="InterPro" id="IPR000904">
    <property type="entry name" value="Sec7_dom"/>
</dbReference>
<dbReference type="Pfam" id="PF01369">
    <property type="entry name" value="Sec7"/>
    <property type="match status" value="1"/>
</dbReference>
<dbReference type="Gene3D" id="1.10.1000.11">
    <property type="entry name" value="Arf Nucleotide-binding Site Opener,domain 2"/>
    <property type="match status" value="1"/>
</dbReference>
<dbReference type="PANTHER" id="PTHR24171:SF8">
    <property type="entry name" value="BRCA1-ASSOCIATED RING DOMAIN PROTEIN 1"/>
    <property type="match status" value="1"/>
</dbReference>
<dbReference type="AlphaFoldDB" id="A0A813HHM1"/>
<feature type="repeat" description="ANK" evidence="3">
    <location>
        <begin position="105"/>
        <end position="137"/>
    </location>
</feature>
<dbReference type="SUPFAM" id="SSF48425">
    <property type="entry name" value="Sec7 domain"/>
    <property type="match status" value="1"/>
</dbReference>
<dbReference type="InterPro" id="IPR002110">
    <property type="entry name" value="Ankyrin_rpt"/>
</dbReference>
<reference evidence="6" key="1">
    <citation type="submission" date="2021-02" db="EMBL/GenBank/DDBJ databases">
        <authorList>
            <person name="Dougan E. K."/>
            <person name="Rhodes N."/>
            <person name="Thang M."/>
            <person name="Chan C."/>
        </authorList>
    </citation>
    <scope>NUCLEOTIDE SEQUENCE</scope>
</reference>
<dbReference type="PROSITE" id="PS50190">
    <property type="entry name" value="SEC7"/>
    <property type="match status" value="1"/>
</dbReference>
<feature type="region of interest" description="Disordered" evidence="4">
    <location>
        <begin position="1"/>
        <end position="20"/>
    </location>
</feature>
<dbReference type="GO" id="GO:0085020">
    <property type="term" value="P:protein K6-linked ubiquitination"/>
    <property type="evidence" value="ECO:0007669"/>
    <property type="project" value="TreeGrafter"/>
</dbReference>
<dbReference type="SMART" id="SM00222">
    <property type="entry name" value="Sec7"/>
    <property type="match status" value="1"/>
</dbReference>
<keyword evidence="1" id="KW-0677">Repeat</keyword>
<keyword evidence="7" id="KW-1185">Reference proteome</keyword>
<dbReference type="PROSITE" id="PS50088">
    <property type="entry name" value="ANK_REPEAT"/>
    <property type="match status" value="2"/>
</dbReference>
<proteinExistence type="predicted"/>
<feature type="repeat" description="ANK" evidence="3">
    <location>
        <begin position="72"/>
        <end position="104"/>
    </location>
</feature>